<gene>
    <name evidence="8" type="primary">proB</name>
    <name evidence="10" type="ORF">GGP71_002816</name>
</gene>
<evidence type="ECO:0000256" key="4">
    <source>
        <dbReference type="ARBA" id="ARBA00022679"/>
    </source>
</evidence>
<comment type="similarity">
    <text evidence="8">Belongs to the glutamate 5-kinase family.</text>
</comment>
<evidence type="ECO:0000313" key="10">
    <source>
        <dbReference type="EMBL" id="MCS3678874.1"/>
    </source>
</evidence>
<feature type="binding site" evidence="8">
    <location>
        <begin position="215"/>
        <end position="221"/>
    </location>
    <ligand>
        <name>ATP</name>
        <dbReference type="ChEBI" id="CHEBI:30616"/>
    </ligand>
</feature>
<dbReference type="Proteomes" id="UP001155027">
    <property type="component" value="Unassembled WGS sequence"/>
</dbReference>
<dbReference type="InterPro" id="IPR036974">
    <property type="entry name" value="PUA_sf"/>
</dbReference>
<comment type="subcellular location">
    <subcellularLocation>
        <location evidence="8">Cytoplasm</location>
    </subcellularLocation>
</comment>
<dbReference type="PROSITE" id="PS50890">
    <property type="entry name" value="PUA"/>
    <property type="match status" value="1"/>
</dbReference>
<dbReference type="Gene3D" id="2.30.130.10">
    <property type="entry name" value="PUA domain"/>
    <property type="match status" value="1"/>
</dbReference>
<evidence type="ECO:0000313" key="11">
    <source>
        <dbReference type="Proteomes" id="UP001155027"/>
    </source>
</evidence>
<organism evidence="10 11">
    <name type="scientific">Salinibacter ruber</name>
    <dbReference type="NCBI Taxonomy" id="146919"/>
    <lineage>
        <taxon>Bacteria</taxon>
        <taxon>Pseudomonadati</taxon>
        <taxon>Rhodothermota</taxon>
        <taxon>Rhodothermia</taxon>
        <taxon>Rhodothermales</taxon>
        <taxon>Salinibacteraceae</taxon>
        <taxon>Salinibacter</taxon>
    </lineage>
</organism>
<accession>A0A9X2PYH0</accession>
<dbReference type="FunFam" id="3.40.1160.10:FF:000018">
    <property type="entry name" value="Glutamate 5-kinase"/>
    <property type="match status" value="1"/>
</dbReference>
<dbReference type="InterPro" id="IPR011529">
    <property type="entry name" value="Glu_5kinase"/>
</dbReference>
<keyword evidence="5 8" id="KW-0547">Nucleotide-binding</keyword>
<dbReference type="EMBL" id="JANUAU010000010">
    <property type="protein sequence ID" value="MCS3678874.1"/>
    <property type="molecule type" value="Genomic_DNA"/>
</dbReference>
<dbReference type="Pfam" id="PF01472">
    <property type="entry name" value="PUA"/>
    <property type="match status" value="1"/>
</dbReference>
<dbReference type="SUPFAM" id="SSF53633">
    <property type="entry name" value="Carbamate kinase-like"/>
    <property type="match status" value="1"/>
</dbReference>
<dbReference type="PIRSF" id="PIRSF000729">
    <property type="entry name" value="GK"/>
    <property type="match status" value="1"/>
</dbReference>
<feature type="domain" description="PUA" evidence="9">
    <location>
        <begin position="281"/>
        <end position="367"/>
    </location>
</feature>
<name>A0A9X2PYH0_9BACT</name>
<dbReference type="RefSeq" id="WP_259080886.1">
    <property type="nucleotide sequence ID" value="NZ_JANUAU010000010.1"/>
</dbReference>
<dbReference type="AlphaFoldDB" id="A0A9X2PYH0"/>
<sequence length="376" mass="40089">MATVALPDWTRAVVKVGSALVAPDDRGCSTTHLLPIARFVIQSRRQGKEVILVSSGAVAAGLAEQGRGGPGTGLSIPERQALAALGQPLLMAHWRRLFDVPCAQVLLTYDDLQRRARFVNAKNTIAELLDRDTLPIVNENDTVATEELQVGDNDNLAAYVAVLAEADLLVICSDVDGLYTADPHDTPDAERLPAVNAITDEIYDMVGPSHRKVATGGMQTKVEAAEKATDRGIDTVLVNGTKGGHLDALGRGEMPGTLFRQAEQPLPARKHWMLHALPAAGRLTVDAGAADALRHEGASLLPSGIVAVEGRFARGDAVEIAVEKEGNWTRVAKGITQYGAADLERIQGRQSHAIAEVLDEAPADYVVHRDDLVVEA</sequence>
<feature type="binding site" evidence="8">
    <location>
        <position position="15"/>
    </location>
    <ligand>
        <name>ATP</name>
        <dbReference type="ChEBI" id="CHEBI:30616"/>
    </ligand>
</feature>
<dbReference type="CDD" id="cd21157">
    <property type="entry name" value="PUA_G5K"/>
    <property type="match status" value="1"/>
</dbReference>
<evidence type="ECO:0000256" key="3">
    <source>
        <dbReference type="ARBA" id="ARBA00022650"/>
    </source>
</evidence>
<dbReference type="SMART" id="SM00359">
    <property type="entry name" value="PUA"/>
    <property type="match status" value="1"/>
</dbReference>
<dbReference type="InterPro" id="IPR015947">
    <property type="entry name" value="PUA-like_sf"/>
</dbReference>
<evidence type="ECO:0000256" key="5">
    <source>
        <dbReference type="ARBA" id="ARBA00022741"/>
    </source>
</evidence>
<dbReference type="SUPFAM" id="SSF88697">
    <property type="entry name" value="PUA domain-like"/>
    <property type="match status" value="1"/>
</dbReference>
<dbReference type="InterPro" id="IPR036393">
    <property type="entry name" value="AceGlu_kinase-like_sf"/>
</dbReference>
<dbReference type="PRINTS" id="PR00474">
    <property type="entry name" value="GLU5KINASE"/>
</dbReference>
<dbReference type="PANTHER" id="PTHR43654">
    <property type="entry name" value="GLUTAMATE 5-KINASE"/>
    <property type="match status" value="1"/>
</dbReference>
<keyword evidence="3 8" id="KW-0641">Proline biosynthesis</keyword>
<comment type="function">
    <text evidence="8">Catalyzes the transfer of a phosphate group to glutamate to form L-glutamate 5-phosphate.</text>
</comment>
<dbReference type="InterPro" id="IPR002478">
    <property type="entry name" value="PUA"/>
</dbReference>
<dbReference type="CDD" id="cd04242">
    <property type="entry name" value="AAK_G5K_ProB"/>
    <property type="match status" value="1"/>
</dbReference>
<reference evidence="10" key="1">
    <citation type="submission" date="2022-08" db="EMBL/GenBank/DDBJ databases">
        <title>Genomic Encyclopedia of Type Strains, Phase V (KMG-V): Genome sequencing to study the core and pangenomes of soil and plant-associated prokaryotes.</title>
        <authorList>
            <person name="Whitman W."/>
        </authorList>
    </citation>
    <scope>NUCLEOTIDE SEQUENCE</scope>
    <source>
        <strain evidence="10">0</strain>
    </source>
</reference>
<dbReference type="GO" id="GO:0055129">
    <property type="term" value="P:L-proline biosynthetic process"/>
    <property type="evidence" value="ECO:0007669"/>
    <property type="project" value="UniProtKB-UniRule"/>
</dbReference>
<comment type="caution">
    <text evidence="10">The sequence shown here is derived from an EMBL/GenBank/DDBJ whole genome shotgun (WGS) entry which is preliminary data.</text>
</comment>
<dbReference type="InterPro" id="IPR001048">
    <property type="entry name" value="Asp/Glu/Uridylate_kinase"/>
</dbReference>
<feature type="binding site" evidence="8">
    <location>
        <begin position="173"/>
        <end position="174"/>
    </location>
    <ligand>
        <name>ATP</name>
        <dbReference type="ChEBI" id="CHEBI:30616"/>
    </ligand>
</feature>
<proteinExistence type="inferred from homology"/>
<keyword evidence="4 8" id="KW-0808">Transferase</keyword>
<evidence type="ECO:0000256" key="8">
    <source>
        <dbReference type="HAMAP-Rule" id="MF_00456"/>
    </source>
</evidence>
<dbReference type="InterPro" id="IPR001057">
    <property type="entry name" value="Glu/AcGlu_kinase"/>
</dbReference>
<dbReference type="Pfam" id="PF00696">
    <property type="entry name" value="AA_kinase"/>
    <property type="match status" value="1"/>
</dbReference>
<keyword evidence="7 8" id="KW-0067">ATP-binding</keyword>
<dbReference type="EC" id="2.7.2.11" evidence="8"/>
<dbReference type="Gene3D" id="3.40.1160.10">
    <property type="entry name" value="Acetylglutamate kinase-like"/>
    <property type="match status" value="1"/>
</dbReference>
<dbReference type="GO" id="GO:0004349">
    <property type="term" value="F:glutamate 5-kinase activity"/>
    <property type="evidence" value="ECO:0007669"/>
    <property type="project" value="UniProtKB-UniRule"/>
</dbReference>
<dbReference type="GO" id="GO:0005524">
    <property type="term" value="F:ATP binding"/>
    <property type="evidence" value="ECO:0007669"/>
    <property type="project" value="UniProtKB-KW"/>
</dbReference>
<dbReference type="InterPro" id="IPR005715">
    <property type="entry name" value="Glu_5kinase/COase_Synthase"/>
</dbReference>
<dbReference type="PANTHER" id="PTHR43654:SF1">
    <property type="entry name" value="ISOPENTENYL PHOSPHATE KINASE"/>
    <property type="match status" value="1"/>
</dbReference>
<dbReference type="NCBIfam" id="TIGR01027">
    <property type="entry name" value="proB"/>
    <property type="match status" value="1"/>
</dbReference>
<feature type="binding site" evidence="8">
    <location>
        <position position="153"/>
    </location>
    <ligand>
        <name>substrate</name>
    </ligand>
</feature>
<keyword evidence="6 8" id="KW-0418">Kinase</keyword>
<evidence type="ECO:0000259" key="9">
    <source>
        <dbReference type="SMART" id="SM00359"/>
    </source>
</evidence>
<feature type="binding site" evidence="8">
    <location>
        <position position="141"/>
    </location>
    <ligand>
        <name>substrate</name>
    </ligand>
</feature>
<comment type="catalytic activity">
    <reaction evidence="8">
        <text>L-glutamate + ATP = L-glutamyl 5-phosphate + ADP</text>
        <dbReference type="Rhea" id="RHEA:14877"/>
        <dbReference type="ChEBI" id="CHEBI:29985"/>
        <dbReference type="ChEBI" id="CHEBI:30616"/>
        <dbReference type="ChEBI" id="CHEBI:58274"/>
        <dbReference type="ChEBI" id="CHEBI:456216"/>
        <dbReference type="EC" id="2.7.2.11"/>
    </reaction>
</comment>
<protein>
    <recommendedName>
        <fullName evidence="8">Glutamate 5-kinase</fullName>
        <ecNumber evidence="8">2.7.2.11</ecNumber>
    </recommendedName>
    <alternativeName>
        <fullName evidence="8">Gamma-glutamyl kinase</fullName>
        <shortName evidence="8">GK</shortName>
    </alternativeName>
</protein>
<evidence type="ECO:0000256" key="7">
    <source>
        <dbReference type="ARBA" id="ARBA00022840"/>
    </source>
</evidence>
<evidence type="ECO:0000256" key="6">
    <source>
        <dbReference type="ARBA" id="ARBA00022777"/>
    </source>
</evidence>
<dbReference type="GO" id="GO:0003723">
    <property type="term" value="F:RNA binding"/>
    <property type="evidence" value="ECO:0007669"/>
    <property type="project" value="InterPro"/>
</dbReference>
<evidence type="ECO:0000256" key="1">
    <source>
        <dbReference type="ARBA" id="ARBA00022490"/>
    </source>
</evidence>
<keyword evidence="2 8" id="KW-0028">Amino-acid biosynthesis</keyword>
<feature type="binding site" evidence="8">
    <location>
        <position position="55"/>
    </location>
    <ligand>
        <name>substrate</name>
    </ligand>
</feature>
<dbReference type="HAMAP" id="MF_00456">
    <property type="entry name" value="ProB"/>
    <property type="match status" value="1"/>
</dbReference>
<dbReference type="GO" id="GO:0005829">
    <property type="term" value="C:cytosol"/>
    <property type="evidence" value="ECO:0007669"/>
    <property type="project" value="TreeGrafter"/>
</dbReference>
<evidence type="ECO:0000256" key="2">
    <source>
        <dbReference type="ARBA" id="ARBA00022605"/>
    </source>
</evidence>
<keyword evidence="1 8" id="KW-0963">Cytoplasm</keyword>
<dbReference type="InterPro" id="IPR041739">
    <property type="entry name" value="G5K_ProB"/>
</dbReference>
<comment type="pathway">
    <text evidence="8">Amino-acid biosynthesis; L-proline biosynthesis; L-glutamate 5-semialdehyde from L-glutamate: step 1/2.</text>
</comment>